<keyword evidence="5" id="KW-0677">Repeat</keyword>
<feature type="transmembrane region" description="Helical" evidence="11">
    <location>
        <begin position="334"/>
        <end position="357"/>
    </location>
</feature>
<keyword evidence="6 11" id="KW-1133">Transmembrane helix</keyword>
<dbReference type="Pfam" id="PF00001">
    <property type="entry name" value="7tm_1"/>
    <property type="match status" value="1"/>
</dbReference>
<evidence type="ECO:0000256" key="3">
    <source>
        <dbReference type="ARBA" id="ARBA00022614"/>
    </source>
</evidence>
<feature type="transmembrane region" description="Helical" evidence="11">
    <location>
        <begin position="293"/>
        <end position="314"/>
    </location>
</feature>
<keyword evidence="9" id="KW-0675">Receptor</keyword>
<dbReference type="InterPro" id="IPR001611">
    <property type="entry name" value="Leu-rich_rpt"/>
</dbReference>
<dbReference type="Pfam" id="PF13855">
    <property type="entry name" value="LRR_8"/>
    <property type="match status" value="2"/>
</dbReference>
<evidence type="ECO:0000256" key="8">
    <source>
        <dbReference type="ARBA" id="ARBA00023136"/>
    </source>
</evidence>
<feature type="transmembrane region" description="Helical" evidence="11">
    <location>
        <begin position="517"/>
        <end position="537"/>
    </location>
</feature>
<organism evidence="14 15">
    <name type="scientific">Porites evermanni</name>
    <dbReference type="NCBI Taxonomy" id="104178"/>
    <lineage>
        <taxon>Eukaryota</taxon>
        <taxon>Metazoa</taxon>
        <taxon>Cnidaria</taxon>
        <taxon>Anthozoa</taxon>
        <taxon>Hexacorallia</taxon>
        <taxon>Scleractinia</taxon>
        <taxon>Fungiina</taxon>
        <taxon>Poritidae</taxon>
        <taxon>Porites</taxon>
    </lineage>
</organism>
<keyword evidence="2" id="KW-1003">Cell membrane</keyword>
<dbReference type="PROSITE" id="PS50011">
    <property type="entry name" value="PROTEIN_KINASE_DOM"/>
    <property type="match status" value="1"/>
</dbReference>
<dbReference type="InterPro" id="IPR000719">
    <property type="entry name" value="Prot_kinase_dom"/>
</dbReference>
<dbReference type="SUPFAM" id="SSF81321">
    <property type="entry name" value="Family A G protein-coupled receptor-like"/>
    <property type="match status" value="1"/>
</dbReference>
<evidence type="ECO:0000256" key="11">
    <source>
        <dbReference type="SAM" id="Phobius"/>
    </source>
</evidence>
<dbReference type="EMBL" id="CALNXI010002454">
    <property type="protein sequence ID" value="CAH3187860.1"/>
    <property type="molecule type" value="Genomic_DNA"/>
</dbReference>
<sequence>MVITVKKGRKLTALPGNIPSKAAQILFQRNNISHLPKKKLSDMSSLKYLDLSGNHIFKIERGAFGNGSVLQTLKLDLNFIRALPIGMLDNMYHLQTLDCSANLIDTISTNTFSASLASLTTLSLRQNRINRIETDAFNSTRNLQNLYLQENELKELPDYVFHGLSRLKILYLNDNQIMRLSSKTFAGLSSLEKLDLSNNSFSIKNFPKDVFNGLKSLKEIHLDEYILCCYAKKAVAGVRCISPKAEFSSCSDLMKNKGVQICVWILGITALVGNLLVILMRVFVRENNKVHSFLLTNLAISDLLMGVYLLIIAIKDVQWQGEYFEHDVDWRSGLTCAFTGVLSMASSEVSVLMLTLITTDRLICVISPFKKRRINRKCAYVIVGGIWIFGIMISIIPTLGFDYFFDKKREVGFYGKSAVCLPLQLSTERQAGWEYAVVIFIILNFVSFIYILTAYTVMLFSVKGAAKQARSTNMKRESKMAWRMMFIVLTDFLCWMPVIVIGLLSLLGKFHDPEKQAYVWIAVFVLPLNSALNPILYTFSTPLFKRKVGDHTDTLTSVLERTVRWPKRNPGVLSGSLLSKGIMMRRNTVVPSESQTTLVAGLSLSLNPNRFNRQPDKIQESEGPETDLKLVEIPNVFWDETSVSVGFVVAWSGSKKNPCVRLIKHFSKIKEEDWKKEVELAKELRQGLEHPNIIRYCWHSATERCDVNYKKAGFPRFKKSSFLLCYDFSANTTLEEYFKRNRIIFNLDSLIVVAMDLISAIQHLEQKGVVHNNITTSSVLIGRGLRQHPCRLSLYRLRYVIDFGTCGLGFVSNQLKNPGRRQFVLYFALFCSQFFCHMEFKMSNLFDPCGAFMTSDPRWHIKSRDETYQGSRRSMNSKNIIYIFISPYFLSGASNKCCFGKFWLRSAGLSGFS</sequence>
<dbReference type="PROSITE" id="PS50262">
    <property type="entry name" value="G_PROTEIN_RECEP_F1_2"/>
    <property type="match status" value="1"/>
</dbReference>
<feature type="domain" description="Protein kinase" evidence="12">
    <location>
        <begin position="631"/>
        <end position="913"/>
    </location>
</feature>
<dbReference type="InterPro" id="IPR032675">
    <property type="entry name" value="LRR_dom_sf"/>
</dbReference>
<dbReference type="Pfam" id="PF00560">
    <property type="entry name" value="LRR_1"/>
    <property type="match status" value="1"/>
</dbReference>
<feature type="transmembrane region" description="Helical" evidence="11">
    <location>
        <begin position="378"/>
        <end position="399"/>
    </location>
</feature>
<dbReference type="CDD" id="cd15137">
    <property type="entry name" value="7tmA_Relaxin_R"/>
    <property type="match status" value="1"/>
</dbReference>
<evidence type="ECO:0000256" key="5">
    <source>
        <dbReference type="ARBA" id="ARBA00022737"/>
    </source>
</evidence>
<dbReference type="Pfam" id="PF07714">
    <property type="entry name" value="PK_Tyr_Ser-Thr"/>
    <property type="match status" value="1"/>
</dbReference>
<protein>
    <submittedName>
        <fullName evidence="14">Uncharacterized protein</fullName>
    </submittedName>
</protein>
<evidence type="ECO:0000256" key="1">
    <source>
        <dbReference type="ARBA" id="ARBA00004651"/>
    </source>
</evidence>
<evidence type="ECO:0000313" key="14">
    <source>
        <dbReference type="EMBL" id="CAH3187860.1"/>
    </source>
</evidence>
<dbReference type="SUPFAM" id="SSF52058">
    <property type="entry name" value="L domain-like"/>
    <property type="match status" value="1"/>
</dbReference>
<keyword evidence="10" id="KW-0807">Transducer</keyword>
<evidence type="ECO:0000313" key="15">
    <source>
        <dbReference type="Proteomes" id="UP001159427"/>
    </source>
</evidence>
<evidence type="ECO:0000256" key="4">
    <source>
        <dbReference type="ARBA" id="ARBA00022692"/>
    </source>
</evidence>
<dbReference type="PANTHER" id="PTHR24372:SF77">
    <property type="entry name" value="G-PROTEIN COUPLED RECEPTORS FAMILY 1 PROFILE DOMAIN-CONTAINING PROTEIN"/>
    <property type="match status" value="1"/>
</dbReference>
<gene>
    <name evidence="14" type="ORF">PEVE_00017977</name>
</gene>
<comment type="subcellular location">
    <subcellularLocation>
        <location evidence="1">Cell membrane</location>
        <topology evidence="1">Multi-pass membrane protein</topology>
    </subcellularLocation>
</comment>
<keyword evidence="15" id="KW-1185">Reference proteome</keyword>
<dbReference type="PRINTS" id="PR00237">
    <property type="entry name" value="GPCRRHODOPSN"/>
</dbReference>
<evidence type="ECO:0000256" key="10">
    <source>
        <dbReference type="ARBA" id="ARBA00023224"/>
    </source>
</evidence>
<feature type="transmembrane region" description="Helical" evidence="11">
    <location>
        <begin position="263"/>
        <end position="284"/>
    </location>
</feature>
<keyword evidence="3" id="KW-0433">Leucine-rich repeat</keyword>
<dbReference type="PROSITE" id="PS51450">
    <property type="entry name" value="LRR"/>
    <property type="match status" value="3"/>
</dbReference>
<feature type="transmembrane region" description="Helical" evidence="11">
    <location>
        <begin position="435"/>
        <end position="460"/>
    </location>
</feature>
<evidence type="ECO:0000259" key="12">
    <source>
        <dbReference type="PROSITE" id="PS50011"/>
    </source>
</evidence>
<dbReference type="SUPFAM" id="SSF56112">
    <property type="entry name" value="Protein kinase-like (PK-like)"/>
    <property type="match status" value="1"/>
</dbReference>
<dbReference type="InterPro" id="IPR001245">
    <property type="entry name" value="Ser-Thr/Tyr_kinase_cat_dom"/>
</dbReference>
<dbReference type="InterPro" id="IPR011009">
    <property type="entry name" value="Kinase-like_dom_sf"/>
</dbReference>
<evidence type="ECO:0000256" key="9">
    <source>
        <dbReference type="ARBA" id="ARBA00023170"/>
    </source>
</evidence>
<dbReference type="SMART" id="SM00365">
    <property type="entry name" value="LRR_SD22"/>
    <property type="match status" value="4"/>
</dbReference>
<dbReference type="InterPro" id="IPR017452">
    <property type="entry name" value="GPCR_Rhodpsn_7TM"/>
</dbReference>
<evidence type="ECO:0000256" key="2">
    <source>
        <dbReference type="ARBA" id="ARBA00022475"/>
    </source>
</evidence>
<keyword evidence="4 11" id="KW-0812">Transmembrane</keyword>
<dbReference type="Gene3D" id="3.80.10.10">
    <property type="entry name" value="Ribonuclease Inhibitor"/>
    <property type="match status" value="2"/>
</dbReference>
<evidence type="ECO:0000259" key="13">
    <source>
        <dbReference type="PROSITE" id="PS50262"/>
    </source>
</evidence>
<dbReference type="SMART" id="SM00369">
    <property type="entry name" value="LRR_TYP"/>
    <property type="match status" value="7"/>
</dbReference>
<feature type="transmembrane region" description="Helical" evidence="11">
    <location>
        <begin position="481"/>
        <end position="505"/>
    </location>
</feature>
<dbReference type="Gene3D" id="1.10.510.10">
    <property type="entry name" value="Transferase(Phosphotransferase) domain 1"/>
    <property type="match status" value="1"/>
</dbReference>
<dbReference type="Gene3D" id="1.20.1070.10">
    <property type="entry name" value="Rhodopsin 7-helix transmembrane proteins"/>
    <property type="match status" value="1"/>
</dbReference>
<keyword evidence="7" id="KW-0297">G-protein coupled receptor</keyword>
<comment type="caution">
    <text evidence="14">The sequence shown here is derived from an EMBL/GenBank/DDBJ whole genome shotgun (WGS) entry which is preliminary data.</text>
</comment>
<dbReference type="PANTHER" id="PTHR24372">
    <property type="entry name" value="GLYCOPROTEIN HORMONE RECEPTOR"/>
    <property type="match status" value="1"/>
</dbReference>
<dbReference type="Proteomes" id="UP001159427">
    <property type="component" value="Unassembled WGS sequence"/>
</dbReference>
<reference evidence="14 15" key="1">
    <citation type="submission" date="2022-05" db="EMBL/GenBank/DDBJ databases">
        <authorList>
            <consortium name="Genoscope - CEA"/>
            <person name="William W."/>
        </authorList>
    </citation>
    <scope>NUCLEOTIDE SEQUENCE [LARGE SCALE GENOMIC DNA]</scope>
</reference>
<name>A0ABN8SCC8_9CNID</name>
<feature type="domain" description="G-protein coupled receptors family 1 profile" evidence="13">
    <location>
        <begin position="273"/>
        <end position="537"/>
    </location>
</feature>
<keyword evidence="8 11" id="KW-0472">Membrane</keyword>
<proteinExistence type="predicted"/>
<dbReference type="InterPro" id="IPR003591">
    <property type="entry name" value="Leu-rich_rpt_typical-subtyp"/>
</dbReference>
<evidence type="ECO:0000256" key="6">
    <source>
        <dbReference type="ARBA" id="ARBA00022989"/>
    </source>
</evidence>
<accession>A0ABN8SCC8</accession>
<dbReference type="InterPro" id="IPR000276">
    <property type="entry name" value="GPCR_Rhodpsn"/>
</dbReference>
<evidence type="ECO:0000256" key="7">
    <source>
        <dbReference type="ARBA" id="ARBA00023040"/>
    </source>
</evidence>